<organism evidence="1 2">
    <name type="scientific">Gossypium tomentosum</name>
    <name type="common">Hawaiian cotton</name>
    <name type="synonym">Gossypium sandvicense</name>
    <dbReference type="NCBI Taxonomy" id="34277"/>
    <lineage>
        <taxon>Eukaryota</taxon>
        <taxon>Viridiplantae</taxon>
        <taxon>Streptophyta</taxon>
        <taxon>Embryophyta</taxon>
        <taxon>Tracheophyta</taxon>
        <taxon>Spermatophyta</taxon>
        <taxon>Magnoliopsida</taxon>
        <taxon>eudicotyledons</taxon>
        <taxon>Gunneridae</taxon>
        <taxon>Pentapetalae</taxon>
        <taxon>rosids</taxon>
        <taxon>malvids</taxon>
        <taxon>Malvales</taxon>
        <taxon>Malvaceae</taxon>
        <taxon>Malvoideae</taxon>
        <taxon>Gossypium</taxon>
    </lineage>
</organism>
<protein>
    <submittedName>
        <fullName evidence="1">Uncharacterized protein</fullName>
    </submittedName>
</protein>
<reference evidence="1 2" key="1">
    <citation type="submission" date="2019-07" db="EMBL/GenBank/DDBJ databases">
        <title>WGS assembly of Gossypium tomentosum.</title>
        <authorList>
            <person name="Chen Z.J."/>
            <person name="Sreedasyam A."/>
            <person name="Ando A."/>
            <person name="Song Q."/>
            <person name="De L."/>
            <person name="Hulse-Kemp A."/>
            <person name="Ding M."/>
            <person name="Ye W."/>
            <person name="Kirkbride R."/>
            <person name="Jenkins J."/>
            <person name="Plott C."/>
            <person name="Lovell J."/>
            <person name="Lin Y.-M."/>
            <person name="Vaughn R."/>
            <person name="Liu B."/>
            <person name="Li W."/>
            <person name="Simpson S."/>
            <person name="Scheffler B."/>
            <person name="Saski C."/>
            <person name="Grover C."/>
            <person name="Hu G."/>
            <person name="Conover J."/>
            <person name="Carlson J."/>
            <person name="Shu S."/>
            <person name="Boston L."/>
            <person name="Williams M."/>
            <person name="Peterson D."/>
            <person name="Mcgee K."/>
            <person name="Jones D."/>
            <person name="Wendel J."/>
            <person name="Stelly D."/>
            <person name="Grimwood J."/>
            <person name="Schmutz J."/>
        </authorList>
    </citation>
    <scope>NUCLEOTIDE SEQUENCE [LARGE SCALE GENOMIC DNA]</scope>
    <source>
        <strain evidence="1">7179.01</strain>
    </source>
</reference>
<gene>
    <name evidence="1" type="ORF">ES332_A07G122600v1</name>
</gene>
<sequence>MRQIVGGDFSDRNLWLCLEKGPIALSAFCPCYANTRNCTLFWTVLMTWQKKH</sequence>
<proteinExistence type="predicted"/>
<dbReference type="EMBL" id="CM017616">
    <property type="protein sequence ID" value="TYI18858.1"/>
    <property type="molecule type" value="Genomic_DNA"/>
</dbReference>
<keyword evidence="2" id="KW-1185">Reference proteome</keyword>
<dbReference type="Proteomes" id="UP000322667">
    <property type="component" value="Chromosome A07"/>
</dbReference>
<name>A0A5D2PRS7_GOSTO</name>
<accession>A0A5D2PRS7</accession>
<dbReference type="AlphaFoldDB" id="A0A5D2PRS7"/>
<evidence type="ECO:0000313" key="1">
    <source>
        <dbReference type="EMBL" id="TYI18858.1"/>
    </source>
</evidence>
<evidence type="ECO:0000313" key="2">
    <source>
        <dbReference type="Proteomes" id="UP000322667"/>
    </source>
</evidence>